<evidence type="ECO:0000313" key="4">
    <source>
        <dbReference type="EMBL" id="SUB87272.1"/>
    </source>
</evidence>
<dbReference type="EMBL" id="UGTM01000001">
    <property type="protein sequence ID" value="SUB87272.1"/>
    <property type="molecule type" value="Genomic_DNA"/>
</dbReference>
<dbReference type="GO" id="GO:0016998">
    <property type="term" value="P:cell wall macromolecule catabolic process"/>
    <property type="evidence" value="ECO:0007669"/>
    <property type="project" value="InterPro"/>
</dbReference>
<dbReference type="EC" id="3.2.1.17" evidence="4"/>
<dbReference type="InterPro" id="IPR018077">
    <property type="entry name" value="Glyco_hydro_fam25_subgr"/>
</dbReference>
<dbReference type="SUPFAM" id="SSF51445">
    <property type="entry name" value="(Trans)glycosidases"/>
    <property type="match status" value="1"/>
</dbReference>
<protein>
    <submittedName>
        <fullName evidence="4">Autolytic lysozyme</fullName>
        <ecNumber evidence="4">3.2.1.17</ecNumber>
    </submittedName>
</protein>
<dbReference type="Pfam" id="PF01183">
    <property type="entry name" value="Glyco_hydro_25"/>
    <property type="match status" value="1"/>
</dbReference>
<dbReference type="PANTHER" id="PTHR34135">
    <property type="entry name" value="LYSOZYME"/>
    <property type="match status" value="1"/>
</dbReference>
<dbReference type="Proteomes" id="UP000255469">
    <property type="component" value="Unassembled WGS sequence"/>
</dbReference>
<evidence type="ECO:0000256" key="1">
    <source>
        <dbReference type="ARBA" id="ARBA00010646"/>
    </source>
</evidence>
<name>A0A379E4N9_9BACT</name>
<dbReference type="RefSeq" id="WP_025068287.1">
    <property type="nucleotide sequence ID" value="NZ_CAUPJL010000002.1"/>
</dbReference>
<evidence type="ECO:0000256" key="2">
    <source>
        <dbReference type="ARBA" id="ARBA00022801"/>
    </source>
</evidence>
<evidence type="ECO:0000313" key="5">
    <source>
        <dbReference type="Proteomes" id="UP000255469"/>
    </source>
</evidence>
<dbReference type="InterPro" id="IPR002053">
    <property type="entry name" value="Glyco_hydro_25"/>
</dbReference>
<evidence type="ECO:0000256" key="3">
    <source>
        <dbReference type="ARBA" id="ARBA00023295"/>
    </source>
</evidence>
<proteinExistence type="inferred from homology"/>
<dbReference type="AlphaFoldDB" id="A0A379E4N9"/>
<dbReference type="PROSITE" id="PS51904">
    <property type="entry name" value="GLYCOSYL_HYDROL_F25_2"/>
    <property type="match status" value="1"/>
</dbReference>
<dbReference type="InterPro" id="IPR017853">
    <property type="entry name" value="GH"/>
</dbReference>
<dbReference type="Gene3D" id="3.20.20.80">
    <property type="entry name" value="Glycosidases"/>
    <property type="match status" value="1"/>
</dbReference>
<dbReference type="SMART" id="SM00641">
    <property type="entry name" value="Glyco_25"/>
    <property type="match status" value="1"/>
</dbReference>
<keyword evidence="3 4" id="KW-0326">Glycosidase</keyword>
<dbReference type="GO" id="GO:0009253">
    <property type="term" value="P:peptidoglycan catabolic process"/>
    <property type="evidence" value="ECO:0007669"/>
    <property type="project" value="InterPro"/>
</dbReference>
<dbReference type="PANTHER" id="PTHR34135:SF2">
    <property type="entry name" value="LYSOZYME"/>
    <property type="match status" value="1"/>
</dbReference>
<dbReference type="GO" id="GO:0003796">
    <property type="term" value="F:lysozyme activity"/>
    <property type="evidence" value="ECO:0007669"/>
    <property type="project" value="UniProtKB-EC"/>
</dbReference>
<dbReference type="GO" id="GO:0016052">
    <property type="term" value="P:carbohydrate catabolic process"/>
    <property type="evidence" value="ECO:0007669"/>
    <property type="project" value="TreeGrafter"/>
</dbReference>
<comment type="similarity">
    <text evidence="1">Belongs to the glycosyl hydrolase 25 family.</text>
</comment>
<sequence>MKFKIALRPISIFLSLTLCTAVAAHILFRPSTNRIRHHYDGIDVSHHQGRIDWKEVAKDRNIRFVYIKATQGTTIKDEYYDRNIKGARRQGLRCGSYHYLSSSTPVRKQFRHFLNTIRKYRQDLIPMIDVEREGVRGWTRRQVQDSVAMFASLVRKNFGKKPLVYSQANFYNSHLAPRFNSYFLFLGRYSPARPAVKGTGRHNIWQFTEKGKIRGIHGHVDLDRFMSGTSVADIQL</sequence>
<reference evidence="4 5" key="1">
    <citation type="submission" date="2018-06" db="EMBL/GenBank/DDBJ databases">
        <authorList>
            <consortium name="Pathogen Informatics"/>
            <person name="Doyle S."/>
        </authorList>
    </citation>
    <scope>NUCLEOTIDE SEQUENCE [LARGE SCALE GENOMIC DNA]</scope>
    <source>
        <strain evidence="4 5">NCTC13067</strain>
    </source>
</reference>
<organism evidence="4 5">
    <name type="scientific">Prevotella denticola</name>
    <dbReference type="NCBI Taxonomy" id="28129"/>
    <lineage>
        <taxon>Bacteria</taxon>
        <taxon>Pseudomonadati</taxon>
        <taxon>Bacteroidota</taxon>
        <taxon>Bacteroidia</taxon>
        <taxon>Bacteroidales</taxon>
        <taxon>Prevotellaceae</taxon>
        <taxon>Prevotella</taxon>
    </lineage>
</organism>
<accession>A0A379E4N9</accession>
<keyword evidence="2 4" id="KW-0378">Hydrolase</keyword>
<gene>
    <name evidence="4" type="primary">lyc_2</name>
    <name evidence="4" type="ORF">NCTC13067_00937</name>
</gene>